<keyword evidence="2" id="KW-1133">Transmembrane helix</keyword>
<name>A0ABP0CQL4_9PEZI</name>
<dbReference type="Pfam" id="PF06609">
    <property type="entry name" value="TRI12"/>
    <property type="match status" value="1"/>
</dbReference>
<keyword evidence="1" id="KW-0813">Transport</keyword>
<organism evidence="3 4">
    <name type="scientific">Sporothrix curviconia</name>
    <dbReference type="NCBI Taxonomy" id="1260050"/>
    <lineage>
        <taxon>Eukaryota</taxon>
        <taxon>Fungi</taxon>
        <taxon>Dikarya</taxon>
        <taxon>Ascomycota</taxon>
        <taxon>Pezizomycotina</taxon>
        <taxon>Sordariomycetes</taxon>
        <taxon>Sordariomycetidae</taxon>
        <taxon>Ophiostomatales</taxon>
        <taxon>Ophiostomataceae</taxon>
        <taxon>Sporothrix</taxon>
    </lineage>
</organism>
<evidence type="ECO:0000313" key="3">
    <source>
        <dbReference type="EMBL" id="CAK7234358.1"/>
    </source>
</evidence>
<dbReference type="Proteomes" id="UP001642405">
    <property type="component" value="Unassembled WGS sequence"/>
</dbReference>
<keyword evidence="2" id="KW-0812">Transmembrane</keyword>
<dbReference type="EMBL" id="CAWUHB010000084">
    <property type="protein sequence ID" value="CAK7234358.1"/>
    <property type="molecule type" value="Genomic_DNA"/>
</dbReference>
<accession>A0ABP0CQL4</accession>
<proteinExistence type="predicted"/>
<evidence type="ECO:0000313" key="4">
    <source>
        <dbReference type="Proteomes" id="UP001642405"/>
    </source>
</evidence>
<comment type="caution">
    <text evidence="3">The sequence shown here is derived from an EMBL/GenBank/DDBJ whole genome shotgun (WGS) entry which is preliminary data.</text>
</comment>
<sequence length="186" mass="19094">MLVTLYGGAPSSNHMWPGYAALALNGGISFREVIGAVVTKKRIHNIIQATLFIGSALLAATASCTPDTPTRAIVLIMMPLALVDAGLPSSSVGDFITALTGGNTTALDLVPGVSPSIIAAGSSAYQLASAASYRTVFYSTIAFSGVGIIFSIFLPNIDHLLTSEVSTTLHSGKADEAVAPRAQAEK</sequence>
<protein>
    <submittedName>
        <fullName evidence="3">Uncharacterized protein</fullName>
    </submittedName>
</protein>
<keyword evidence="2" id="KW-0472">Membrane</keyword>
<reference evidence="3 4" key="1">
    <citation type="submission" date="2024-01" db="EMBL/GenBank/DDBJ databases">
        <authorList>
            <person name="Allen C."/>
            <person name="Tagirdzhanova G."/>
        </authorList>
    </citation>
    <scope>NUCLEOTIDE SEQUENCE [LARGE SCALE GENOMIC DNA]</scope>
</reference>
<evidence type="ECO:0000256" key="1">
    <source>
        <dbReference type="ARBA" id="ARBA00022448"/>
    </source>
</evidence>
<keyword evidence="4" id="KW-1185">Reference proteome</keyword>
<evidence type="ECO:0000256" key="2">
    <source>
        <dbReference type="SAM" id="Phobius"/>
    </source>
</evidence>
<dbReference type="InterPro" id="IPR010573">
    <property type="entry name" value="MFS_Str1/Tri12-like"/>
</dbReference>
<gene>
    <name evidence="3" type="ORF">SCUCBS95973_008908</name>
</gene>
<feature type="transmembrane region" description="Helical" evidence="2">
    <location>
        <begin position="135"/>
        <end position="154"/>
    </location>
</feature>